<comment type="caution">
    <text evidence="4">The sequence shown here is derived from an EMBL/GenBank/DDBJ whole genome shotgun (WGS) entry which is preliminary data.</text>
</comment>
<dbReference type="PROSITE" id="PS51000">
    <property type="entry name" value="HTH_DEOR_2"/>
    <property type="match status" value="1"/>
</dbReference>
<dbReference type="InterPro" id="IPR014036">
    <property type="entry name" value="DeoR-like_C"/>
</dbReference>
<dbReference type="Gene3D" id="1.10.10.10">
    <property type="entry name" value="Winged helix-like DNA-binding domain superfamily/Winged helix DNA-binding domain"/>
    <property type="match status" value="1"/>
</dbReference>
<dbReference type="Pfam" id="PF00455">
    <property type="entry name" value="DeoRC"/>
    <property type="match status" value="1"/>
</dbReference>
<dbReference type="PRINTS" id="PR00037">
    <property type="entry name" value="HTHLACR"/>
</dbReference>
<organism evidence="4 5">
    <name type="scientific">Breznakia pachnodae</name>
    <dbReference type="NCBI Taxonomy" id="265178"/>
    <lineage>
        <taxon>Bacteria</taxon>
        <taxon>Bacillati</taxon>
        <taxon>Bacillota</taxon>
        <taxon>Erysipelotrichia</taxon>
        <taxon>Erysipelotrichales</taxon>
        <taxon>Erysipelotrichaceae</taxon>
        <taxon>Breznakia</taxon>
    </lineage>
</organism>
<dbReference type="SUPFAM" id="SSF46785">
    <property type="entry name" value="Winged helix' DNA-binding domain"/>
    <property type="match status" value="1"/>
</dbReference>
<dbReference type="SUPFAM" id="SSF100950">
    <property type="entry name" value="NagB/RpiA/CoA transferase-like"/>
    <property type="match status" value="1"/>
</dbReference>
<evidence type="ECO:0000256" key="1">
    <source>
        <dbReference type="ARBA" id="ARBA00023015"/>
    </source>
</evidence>
<dbReference type="InterPro" id="IPR037171">
    <property type="entry name" value="NagB/RpiA_transferase-like"/>
</dbReference>
<protein>
    <submittedName>
        <fullName evidence="4">DeoR family glycerol-3-phosphate regulon repressor</fullName>
    </submittedName>
</protein>
<gene>
    <name evidence="4" type="ORF">J2S15_003809</name>
</gene>
<evidence type="ECO:0000259" key="3">
    <source>
        <dbReference type="PROSITE" id="PS51000"/>
    </source>
</evidence>
<dbReference type="InterPro" id="IPR036388">
    <property type="entry name" value="WH-like_DNA-bd_sf"/>
</dbReference>
<reference evidence="4 5" key="1">
    <citation type="submission" date="2023-07" db="EMBL/GenBank/DDBJ databases">
        <title>Genomic Encyclopedia of Type Strains, Phase IV (KMG-IV): sequencing the most valuable type-strain genomes for metagenomic binning, comparative biology and taxonomic classification.</title>
        <authorList>
            <person name="Goeker M."/>
        </authorList>
    </citation>
    <scope>NUCLEOTIDE SEQUENCE [LARGE SCALE GENOMIC DNA]</scope>
    <source>
        <strain evidence="4 5">DSM 16784</strain>
    </source>
</reference>
<keyword evidence="2" id="KW-0804">Transcription</keyword>
<dbReference type="InterPro" id="IPR000485">
    <property type="entry name" value="AsnC-type_HTH_dom"/>
</dbReference>
<keyword evidence="5" id="KW-1185">Reference proteome</keyword>
<dbReference type="Pfam" id="PF08220">
    <property type="entry name" value="HTH_DeoR"/>
    <property type="match status" value="1"/>
</dbReference>
<evidence type="ECO:0000256" key="2">
    <source>
        <dbReference type="ARBA" id="ARBA00023163"/>
    </source>
</evidence>
<dbReference type="SMART" id="SM01134">
    <property type="entry name" value="DeoRC"/>
    <property type="match status" value="1"/>
</dbReference>
<evidence type="ECO:0000313" key="4">
    <source>
        <dbReference type="EMBL" id="MDQ0363048.1"/>
    </source>
</evidence>
<evidence type="ECO:0000313" key="5">
    <source>
        <dbReference type="Proteomes" id="UP001230220"/>
    </source>
</evidence>
<proteinExistence type="predicted"/>
<dbReference type="PRINTS" id="PR00033">
    <property type="entry name" value="HTHASNC"/>
</dbReference>
<dbReference type="EMBL" id="JAUSUR010000009">
    <property type="protein sequence ID" value="MDQ0363048.1"/>
    <property type="molecule type" value="Genomic_DNA"/>
</dbReference>
<dbReference type="Proteomes" id="UP001230220">
    <property type="component" value="Unassembled WGS sequence"/>
</dbReference>
<sequence>MFVEERQEIILELLRENGRVRVKDLSEKFGVTPDLIRKDLTTMEEKGLLKKAYGGAVLERVNIHRKIASQRKELNTKEKAKIARLALSLINDGDVVFLDISTNSIEVARLLQQSSKQITVVTNMIDVMLTLTKSQTIKVIFIGGELDFGRDGFVGSVAIESIQKYRFDIAFIGVVGVDVFEDNVFTYMDNDGITKKTILAGAKATYMLCESDKFIQGGNYRYAALSDFTGVITDKKPSKEIVKSINNYKLKLIYPEA</sequence>
<accession>A0ABU0E815</accession>
<dbReference type="RefSeq" id="WP_307411536.1">
    <property type="nucleotide sequence ID" value="NZ_JAUSUR010000009.1"/>
</dbReference>
<dbReference type="PANTHER" id="PTHR30363">
    <property type="entry name" value="HTH-TYPE TRANSCRIPTIONAL REGULATOR SRLR-RELATED"/>
    <property type="match status" value="1"/>
</dbReference>
<dbReference type="SMART" id="SM00420">
    <property type="entry name" value="HTH_DEOR"/>
    <property type="match status" value="1"/>
</dbReference>
<dbReference type="InterPro" id="IPR001034">
    <property type="entry name" value="DeoR_HTH"/>
</dbReference>
<dbReference type="InterPro" id="IPR036390">
    <property type="entry name" value="WH_DNA-bd_sf"/>
</dbReference>
<dbReference type="PANTHER" id="PTHR30363:SF44">
    <property type="entry name" value="AGA OPERON TRANSCRIPTIONAL REPRESSOR-RELATED"/>
    <property type="match status" value="1"/>
</dbReference>
<feature type="domain" description="HTH deoR-type" evidence="3">
    <location>
        <begin position="3"/>
        <end position="58"/>
    </location>
</feature>
<name>A0ABU0E815_9FIRM</name>
<keyword evidence="1" id="KW-0805">Transcription regulation</keyword>
<dbReference type="InterPro" id="IPR050313">
    <property type="entry name" value="Carb_Metab_HTH_regulators"/>
</dbReference>